<dbReference type="InterPro" id="IPR002938">
    <property type="entry name" value="FAD-bd"/>
</dbReference>
<dbReference type="Gene3D" id="3.50.50.60">
    <property type="entry name" value="FAD/NAD(P)-binding domain"/>
    <property type="match status" value="2"/>
</dbReference>
<dbReference type="GO" id="GO:0016705">
    <property type="term" value="F:oxidoreductase activity, acting on paired donors, with incorporation or reduction of molecular oxygen"/>
    <property type="evidence" value="ECO:0007669"/>
    <property type="project" value="InterPro"/>
</dbReference>
<evidence type="ECO:0000259" key="10">
    <source>
        <dbReference type="Pfam" id="PF01494"/>
    </source>
</evidence>
<comment type="subunit">
    <text evidence="8">Component of the Ubi complex metabolon, which regroups five ubiquinone biosynthesis proteins (UbiE, UbiF, UbiG, UbiH and UbiI) and two accessory factors (UbiK and the lipid-binding protein UbiJ).</text>
</comment>
<feature type="domain" description="FAD-binding" evidence="10">
    <location>
        <begin position="12"/>
        <end position="351"/>
    </location>
</feature>
<dbReference type="GO" id="GO:0110142">
    <property type="term" value="C:ubiquinone biosynthesis complex"/>
    <property type="evidence" value="ECO:0007669"/>
    <property type="project" value="UniProtKB-ARBA"/>
</dbReference>
<gene>
    <name evidence="11" type="ordered locus">Tgr7_2762</name>
</gene>
<reference evidence="11 12" key="1">
    <citation type="journal article" date="2011" name="Stand. Genomic Sci.">
        <title>Complete genome sequence of 'Thioalkalivibrio sulfidophilus' HL-EbGr7.</title>
        <authorList>
            <person name="Muyzer G."/>
            <person name="Sorokin D.Y."/>
            <person name="Mavromatis K."/>
            <person name="Lapidus A."/>
            <person name="Clum A."/>
            <person name="Ivanova N."/>
            <person name="Pati A."/>
            <person name="d'Haeseleer P."/>
            <person name="Woyke T."/>
            <person name="Kyrpides N.C."/>
        </authorList>
    </citation>
    <scope>NUCLEOTIDE SEQUENCE [LARGE SCALE GENOMIC DNA]</scope>
    <source>
        <strain evidence="11 12">HL-EbGR7</strain>
    </source>
</reference>
<keyword evidence="5" id="KW-0274">FAD</keyword>
<sequence length="396" mass="42468">MSHTYIRHAQALDVLVVGAGVVGTALALALGRQGFKVGLLERDHPAPFDPGAETDLRVFAINHASQRLFQSLGTWEAMVSRGVSPYEAMEVWDARSPGRIRFEAAEVGEADLGHIIENRVIQTVLWEALEGADVLRLCPASLAHLDVSGERVRASLDDGRVFEARLVVGADGARSRVRSLCGIGVDVTRYGQKAVVANVSTERPNPATAWQRFLPSGPLAFLPLADGRSSIVWSTDTESAEALLALDESSFCRELGAAFERRLGEVTATSARAAFPLAGSQAKHYVRSRIALVGDAAHTIHPLAGQGANLGLADVAELARVLAESAGRDPGDLRGLRAYERARRGENWVMMRAMEGFSGLFGSRLAPVELARGLGLNLADRLPAIKNGFLRRALEG</sequence>
<keyword evidence="9" id="KW-0472">Membrane</keyword>
<proteinExistence type="inferred from homology"/>
<dbReference type="eggNOG" id="COG0654">
    <property type="taxonomic scope" value="Bacteria"/>
</dbReference>
<dbReference type="PROSITE" id="PS01304">
    <property type="entry name" value="UBIH"/>
    <property type="match status" value="1"/>
</dbReference>
<evidence type="ECO:0000256" key="8">
    <source>
        <dbReference type="ARBA" id="ARBA00065734"/>
    </source>
</evidence>
<dbReference type="GO" id="GO:0071949">
    <property type="term" value="F:FAD binding"/>
    <property type="evidence" value="ECO:0007669"/>
    <property type="project" value="InterPro"/>
</dbReference>
<dbReference type="RefSeq" id="WP_012639311.1">
    <property type="nucleotide sequence ID" value="NC_011901.1"/>
</dbReference>
<dbReference type="Proteomes" id="UP000002383">
    <property type="component" value="Chromosome"/>
</dbReference>
<keyword evidence="6" id="KW-0560">Oxidoreductase</keyword>
<evidence type="ECO:0000256" key="7">
    <source>
        <dbReference type="ARBA" id="ARBA00023033"/>
    </source>
</evidence>
<dbReference type="EMBL" id="CP001339">
    <property type="protein sequence ID" value="ACL73836.1"/>
    <property type="molecule type" value="Genomic_DNA"/>
</dbReference>
<dbReference type="PANTHER" id="PTHR43876">
    <property type="entry name" value="UBIQUINONE BIOSYNTHESIS MONOOXYGENASE COQ6, MITOCHONDRIAL"/>
    <property type="match status" value="1"/>
</dbReference>
<dbReference type="STRING" id="396588.Tgr7_2762"/>
<dbReference type="HOGENOM" id="CLU_009665_8_3_6"/>
<keyword evidence="12" id="KW-1185">Reference proteome</keyword>
<dbReference type="InterPro" id="IPR051205">
    <property type="entry name" value="UbiH/COQ6_monooxygenase"/>
</dbReference>
<dbReference type="OrthoDB" id="9769565at2"/>
<comment type="similarity">
    <text evidence="3">Belongs to the UbiH/COQ6 family.</text>
</comment>
<evidence type="ECO:0000256" key="5">
    <source>
        <dbReference type="ARBA" id="ARBA00022827"/>
    </source>
</evidence>
<evidence type="ECO:0000256" key="2">
    <source>
        <dbReference type="ARBA" id="ARBA00004749"/>
    </source>
</evidence>
<comment type="pathway">
    <text evidence="2">Cofactor biosynthesis; ubiquinone biosynthesis.</text>
</comment>
<evidence type="ECO:0000256" key="3">
    <source>
        <dbReference type="ARBA" id="ARBA00005349"/>
    </source>
</evidence>
<comment type="cofactor">
    <cofactor evidence="1">
        <name>FAD</name>
        <dbReference type="ChEBI" id="CHEBI:57692"/>
    </cofactor>
</comment>
<dbReference type="FunFam" id="3.50.50.60:FF:000021">
    <property type="entry name" value="Ubiquinone biosynthesis monooxygenase COQ6"/>
    <property type="match status" value="1"/>
</dbReference>
<protein>
    <submittedName>
        <fullName evidence="11">Putative 2-octaprenyl-3-methyl-6-methoxy-1,4-benzoquinol hydroxylase</fullName>
    </submittedName>
</protein>
<dbReference type="GO" id="GO:0004497">
    <property type="term" value="F:monooxygenase activity"/>
    <property type="evidence" value="ECO:0007669"/>
    <property type="project" value="UniProtKB-KW"/>
</dbReference>
<keyword evidence="4" id="KW-0285">Flavoprotein</keyword>
<organism evidence="11 12">
    <name type="scientific">Thioalkalivibrio sulfidiphilus (strain HL-EbGR7)</name>
    <dbReference type="NCBI Taxonomy" id="396588"/>
    <lineage>
        <taxon>Bacteria</taxon>
        <taxon>Pseudomonadati</taxon>
        <taxon>Pseudomonadota</taxon>
        <taxon>Gammaproteobacteria</taxon>
        <taxon>Chromatiales</taxon>
        <taxon>Ectothiorhodospiraceae</taxon>
        <taxon>Thioalkalivibrio</taxon>
    </lineage>
</organism>
<dbReference type="Pfam" id="PF01494">
    <property type="entry name" value="FAD_binding_3"/>
    <property type="match status" value="1"/>
</dbReference>
<evidence type="ECO:0000256" key="6">
    <source>
        <dbReference type="ARBA" id="ARBA00023002"/>
    </source>
</evidence>
<dbReference type="GO" id="GO:0006744">
    <property type="term" value="P:ubiquinone biosynthetic process"/>
    <property type="evidence" value="ECO:0007669"/>
    <property type="project" value="UniProtKB-UniPathway"/>
</dbReference>
<dbReference type="KEGG" id="tgr:Tgr7_2762"/>
<keyword evidence="9" id="KW-1133">Transmembrane helix</keyword>
<keyword evidence="7" id="KW-0503">Monooxygenase</keyword>
<dbReference type="NCBIfam" id="TIGR01988">
    <property type="entry name" value="Ubi-OHases"/>
    <property type="match status" value="1"/>
</dbReference>
<accession>B8GNE5</accession>
<dbReference type="PRINTS" id="PR00420">
    <property type="entry name" value="RNGMNOXGNASE"/>
</dbReference>
<keyword evidence="9" id="KW-0812">Transmembrane</keyword>
<evidence type="ECO:0000313" key="11">
    <source>
        <dbReference type="EMBL" id="ACL73836.1"/>
    </source>
</evidence>
<dbReference type="InterPro" id="IPR018168">
    <property type="entry name" value="Ubi_Hdrlase_CS"/>
</dbReference>
<name>B8GNE5_THISH</name>
<dbReference type="AlphaFoldDB" id="B8GNE5"/>
<evidence type="ECO:0000313" key="12">
    <source>
        <dbReference type="Proteomes" id="UP000002383"/>
    </source>
</evidence>
<dbReference type="UniPathway" id="UPA00232"/>
<evidence type="ECO:0000256" key="9">
    <source>
        <dbReference type="SAM" id="Phobius"/>
    </source>
</evidence>
<evidence type="ECO:0000256" key="4">
    <source>
        <dbReference type="ARBA" id="ARBA00022630"/>
    </source>
</evidence>
<dbReference type="InterPro" id="IPR036188">
    <property type="entry name" value="FAD/NAD-bd_sf"/>
</dbReference>
<feature type="transmembrane region" description="Helical" evidence="9">
    <location>
        <begin position="12"/>
        <end position="31"/>
    </location>
</feature>
<dbReference type="InterPro" id="IPR010971">
    <property type="entry name" value="UbiH/COQ6"/>
</dbReference>
<evidence type="ECO:0000256" key="1">
    <source>
        <dbReference type="ARBA" id="ARBA00001974"/>
    </source>
</evidence>
<dbReference type="SUPFAM" id="SSF51905">
    <property type="entry name" value="FAD/NAD(P)-binding domain"/>
    <property type="match status" value="1"/>
</dbReference>
<dbReference type="PANTHER" id="PTHR43876:SF7">
    <property type="entry name" value="UBIQUINONE BIOSYNTHESIS MONOOXYGENASE COQ6, MITOCHONDRIAL"/>
    <property type="match status" value="1"/>
</dbReference>